<comment type="caution">
    <text evidence="9">The sequence shown here is derived from an EMBL/GenBank/DDBJ whole genome shotgun (WGS) entry which is preliminary data.</text>
</comment>
<evidence type="ECO:0000313" key="10">
    <source>
        <dbReference type="Proteomes" id="UP000516437"/>
    </source>
</evidence>
<dbReference type="GO" id="GO:0034605">
    <property type="term" value="P:cellular response to heat"/>
    <property type="evidence" value="ECO:0007669"/>
    <property type="project" value="TreeGrafter"/>
</dbReference>
<dbReference type="PANTHER" id="PTHR43670:SF107">
    <property type="entry name" value="17.8 KDA CLASS I HEAT SHOCK PROTEIN-LIKE"/>
    <property type="match status" value="1"/>
</dbReference>
<evidence type="ECO:0000256" key="1">
    <source>
        <dbReference type="ARBA" id="ARBA00004162"/>
    </source>
</evidence>
<evidence type="ECO:0000256" key="6">
    <source>
        <dbReference type="SAM" id="MobiDB-lite"/>
    </source>
</evidence>
<dbReference type="InterPro" id="IPR008978">
    <property type="entry name" value="HSP20-like_chaperone"/>
</dbReference>
<dbReference type="OrthoDB" id="1431247at2759"/>
<dbReference type="GO" id="GO:0006952">
    <property type="term" value="P:defense response"/>
    <property type="evidence" value="ECO:0007669"/>
    <property type="project" value="UniProtKB-KW"/>
</dbReference>
<evidence type="ECO:0000259" key="8">
    <source>
        <dbReference type="PROSITE" id="PS01031"/>
    </source>
</evidence>
<keyword evidence="3" id="KW-0611">Plant defense</keyword>
<dbReference type="Pfam" id="PF00011">
    <property type="entry name" value="HSP20"/>
    <property type="match status" value="1"/>
</dbReference>
<dbReference type="SUPFAM" id="SSF49764">
    <property type="entry name" value="HSP20-like chaperones"/>
    <property type="match status" value="1"/>
</dbReference>
<dbReference type="InterPro" id="IPR002068">
    <property type="entry name" value="A-crystallin/Hsp20_dom"/>
</dbReference>
<evidence type="ECO:0000313" key="9">
    <source>
        <dbReference type="EMBL" id="KAB1226903.1"/>
    </source>
</evidence>
<feature type="compositionally biased region" description="Basic and acidic residues" evidence="6">
    <location>
        <begin position="171"/>
        <end position="182"/>
    </location>
</feature>
<evidence type="ECO:0000256" key="3">
    <source>
        <dbReference type="ARBA" id="ARBA00022821"/>
    </source>
</evidence>
<feature type="domain" description="SHSP" evidence="8">
    <location>
        <begin position="10"/>
        <end position="114"/>
    </location>
</feature>
<feature type="region of interest" description="Disordered" evidence="6">
    <location>
        <begin position="103"/>
        <end position="292"/>
    </location>
</feature>
<evidence type="ECO:0000256" key="5">
    <source>
        <dbReference type="RuleBase" id="RU003616"/>
    </source>
</evidence>
<dbReference type="EMBL" id="RXIC02000019">
    <property type="protein sequence ID" value="KAB1226903.1"/>
    <property type="molecule type" value="Genomic_DNA"/>
</dbReference>
<accession>A0A6A1WQF1</accession>
<dbReference type="Proteomes" id="UP000516437">
    <property type="component" value="Chromosome 1"/>
</dbReference>
<keyword evidence="7" id="KW-0812">Transmembrane</keyword>
<feature type="transmembrane region" description="Helical" evidence="7">
    <location>
        <begin position="315"/>
        <end position="332"/>
    </location>
</feature>
<comment type="subcellular location">
    <subcellularLocation>
        <location evidence="1">Cell membrane</location>
        <topology evidence="1">Single-pass membrane protein</topology>
    </subcellularLocation>
</comment>
<feature type="compositionally biased region" description="Low complexity" evidence="6">
    <location>
        <begin position="157"/>
        <end position="166"/>
    </location>
</feature>
<evidence type="ECO:0000256" key="7">
    <source>
        <dbReference type="SAM" id="Phobius"/>
    </source>
</evidence>
<evidence type="ECO:0000256" key="2">
    <source>
        <dbReference type="ARBA" id="ARBA00022475"/>
    </source>
</evidence>
<keyword evidence="7" id="KW-0472">Membrane</keyword>
<keyword evidence="2" id="KW-1003">Cell membrane</keyword>
<dbReference type="AlphaFoldDB" id="A0A6A1WQF1"/>
<keyword evidence="7" id="KW-1133">Transmembrane helix</keyword>
<proteinExistence type="inferred from homology"/>
<keyword evidence="10" id="KW-1185">Reference proteome</keyword>
<dbReference type="Gene3D" id="2.60.40.790">
    <property type="match status" value="1"/>
</dbReference>
<dbReference type="PROSITE" id="PS01031">
    <property type="entry name" value="SHSP"/>
    <property type="match status" value="1"/>
</dbReference>
<organism evidence="9 10">
    <name type="scientific">Morella rubra</name>
    <name type="common">Chinese bayberry</name>
    <dbReference type="NCBI Taxonomy" id="262757"/>
    <lineage>
        <taxon>Eukaryota</taxon>
        <taxon>Viridiplantae</taxon>
        <taxon>Streptophyta</taxon>
        <taxon>Embryophyta</taxon>
        <taxon>Tracheophyta</taxon>
        <taxon>Spermatophyta</taxon>
        <taxon>Magnoliopsida</taxon>
        <taxon>eudicotyledons</taxon>
        <taxon>Gunneridae</taxon>
        <taxon>Pentapetalae</taxon>
        <taxon>rosids</taxon>
        <taxon>fabids</taxon>
        <taxon>Fagales</taxon>
        <taxon>Myricaceae</taxon>
        <taxon>Morella</taxon>
    </lineage>
</organism>
<dbReference type="CDD" id="cd06464">
    <property type="entry name" value="ACD_sHsps-like"/>
    <property type="match status" value="1"/>
</dbReference>
<dbReference type="GO" id="GO:0005886">
    <property type="term" value="C:plasma membrane"/>
    <property type="evidence" value="ECO:0007669"/>
    <property type="project" value="UniProtKB-SubCell"/>
</dbReference>
<gene>
    <name evidence="9" type="ORF">CJ030_MR1G005821</name>
</gene>
<evidence type="ECO:0000256" key="4">
    <source>
        <dbReference type="PROSITE-ProRule" id="PRU00285"/>
    </source>
</evidence>
<dbReference type="PANTHER" id="PTHR43670">
    <property type="entry name" value="HEAT SHOCK PROTEIN 26"/>
    <property type="match status" value="1"/>
</dbReference>
<sequence length="348" mass="38013">MDAMQRVLDPVYENFDPQTEWQPEEGFDTLIVLLADFRKEQIRVQITAARKLRIMGERPLGNNKWRRFHKEFPIAPNVDPDQIVAKYEGGVLYVKCPKVITQAPESRKSPTEVSKPQQKPRLSEPPQAAQKIADQEQVAQEVPSKANGDKQTIGKTAAPANAYNAAQKTPKSGEKEAGETSEKSSAAAPAINVIQKPPEKEKELSSTEGKSHPVADAKMALQKTPDQKEKEPISDANNVSAQKIASDKERSELLEKKQKPWSSTGDKKHESPGGSVNEAAQMDKGSASGSVKSRLEGYKEVVGGLTREMRKAKKVTNLIVAALLVLVLGLYIKNAFKSIGQSGTSPAP</sequence>
<comment type="similarity">
    <text evidence="4 5">Belongs to the small heat shock protein (HSP20) family.</text>
</comment>
<protein>
    <submittedName>
        <fullName evidence="9">Protein RESTRICTED TEV MOVEMENT 2</fullName>
    </submittedName>
</protein>
<name>A0A6A1WQF1_9ROSI</name>
<feature type="compositionally biased region" description="Basic and acidic residues" evidence="6">
    <location>
        <begin position="245"/>
        <end position="258"/>
    </location>
</feature>
<reference evidence="9 10" key="1">
    <citation type="journal article" date="2019" name="Plant Biotechnol. J.">
        <title>The red bayberry genome and genetic basis of sex determination.</title>
        <authorList>
            <person name="Jia H.M."/>
            <person name="Jia H.J."/>
            <person name="Cai Q.L."/>
            <person name="Wang Y."/>
            <person name="Zhao H.B."/>
            <person name="Yang W.F."/>
            <person name="Wang G.Y."/>
            <person name="Li Y.H."/>
            <person name="Zhan D.L."/>
            <person name="Shen Y.T."/>
            <person name="Niu Q.F."/>
            <person name="Chang L."/>
            <person name="Qiu J."/>
            <person name="Zhao L."/>
            <person name="Xie H.B."/>
            <person name="Fu W.Y."/>
            <person name="Jin J."/>
            <person name="Li X.W."/>
            <person name="Jiao Y."/>
            <person name="Zhou C.C."/>
            <person name="Tu T."/>
            <person name="Chai C.Y."/>
            <person name="Gao J.L."/>
            <person name="Fan L.J."/>
            <person name="van de Weg E."/>
            <person name="Wang J.Y."/>
            <person name="Gao Z.S."/>
        </authorList>
    </citation>
    <scope>NUCLEOTIDE SEQUENCE [LARGE SCALE GENOMIC DNA]</scope>
    <source>
        <tissue evidence="9">Leaves</tissue>
    </source>
</reference>
<feature type="compositionally biased region" description="Basic and acidic residues" evidence="6">
    <location>
        <begin position="197"/>
        <end position="215"/>
    </location>
</feature>